<evidence type="ECO:0000256" key="1">
    <source>
        <dbReference type="SAM" id="MobiDB-lite"/>
    </source>
</evidence>
<dbReference type="OMA" id="EYFQDMF"/>
<dbReference type="HOGENOM" id="CLU_061714_0_0_1"/>
<evidence type="ECO:0000313" key="2">
    <source>
        <dbReference type="Ensembl" id="ENSCINP00000034955.1"/>
    </source>
</evidence>
<reference evidence="3" key="1">
    <citation type="journal article" date="2002" name="Science">
        <title>The draft genome of Ciona intestinalis: insights into chordate and vertebrate origins.</title>
        <authorList>
            <person name="Dehal P."/>
            <person name="Satou Y."/>
            <person name="Campbell R.K."/>
            <person name="Chapman J."/>
            <person name="Degnan B."/>
            <person name="De Tomaso A."/>
            <person name="Davidson B."/>
            <person name="Di Gregorio A."/>
            <person name="Gelpke M."/>
            <person name="Goodstein D.M."/>
            <person name="Harafuji N."/>
            <person name="Hastings K.E."/>
            <person name="Ho I."/>
            <person name="Hotta K."/>
            <person name="Huang W."/>
            <person name="Kawashima T."/>
            <person name="Lemaire P."/>
            <person name="Martinez D."/>
            <person name="Meinertzhagen I.A."/>
            <person name="Necula S."/>
            <person name="Nonaka M."/>
            <person name="Putnam N."/>
            <person name="Rash S."/>
            <person name="Saiga H."/>
            <person name="Satake M."/>
            <person name="Terry A."/>
            <person name="Yamada L."/>
            <person name="Wang H.G."/>
            <person name="Awazu S."/>
            <person name="Azumi K."/>
            <person name="Boore J."/>
            <person name="Branno M."/>
            <person name="Chin-Bow S."/>
            <person name="DeSantis R."/>
            <person name="Doyle S."/>
            <person name="Francino P."/>
            <person name="Keys D.N."/>
            <person name="Haga S."/>
            <person name="Hayashi H."/>
            <person name="Hino K."/>
            <person name="Imai K.S."/>
            <person name="Inaba K."/>
            <person name="Kano S."/>
            <person name="Kobayashi K."/>
            <person name="Kobayashi M."/>
            <person name="Lee B.I."/>
            <person name="Makabe K.W."/>
            <person name="Manohar C."/>
            <person name="Matassi G."/>
            <person name="Medina M."/>
            <person name="Mochizuki Y."/>
            <person name="Mount S."/>
            <person name="Morishita T."/>
            <person name="Miura S."/>
            <person name="Nakayama A."/>
            <person name="Nishizaka S."/>
            <person name="Nomoto H."/>
            <person name="Ohta F."/>
            <person name="Oishi K."/>
            <person name="Rigoutsos I."/>
            <person name="Sano M."/>
            <person name="Sasaki A."/>
            <person name="Sasakura Y."/>
            <person name="Shoguchi E."/>
            <person name="Shin-i T."/>
            <person name="Spagnuolo A."/>
            <person name="Stainier D."/>
            <person name="Suzuki M.M."/>
            <person name="Tassy O."/>
            <person name="Takatori N."/>
            <person name="Tokuoka M."/>
            <person name="Yagi K."/>
            <person name="Yoshizaki F."/>
            <person name="Wada S."/>
            <person name="Zhang C."/>
            <person name="Hyatt P.D."/>
            <person name="Larimer F."/>
            <person name="Detter C."/>
            <person name="Doggett N."/>
            <person name="Glavina T."/>
            <person name="Hawkins T."/>
            <person name="Richardson P."/>
            <person name="Lucas S."/>
            <person name="Kohara Y."/>
            <person name="Levine M."/>
            <person name="Satoh N."/>
            <person name="Rokhsar D.S."/>
        </authorList>
    </citation>
    <scope>NUCLEOTIDE SEQUENCE [LARGE SCALE GENOMIC DNA]</scope>
</reference>
<proteinExistence type="predicted"/>
<dbReference type="InterPro" id="IPR019129">
    <property type="entry name" value="Folate-sensitive_fs_Fra10Ac1"/>
</dbReference>
<keyword evidence="3" id="KW-1185">Reference proteome</keyword>
<dbReference type="Ensembl" id="ENSCINT00000030709.1">
    <property type="protein sequence ID" value="ENSCINP00000034955.1"/>
    <property type="gene ID" value="ENSCING00000021638.1"/>
</dbReference>
<gene>
    <name evidence="2" type="primary">LOC100177641</name>
</gene>
<name>H2XZ71_CIOIN</name>
<dbReference type="InterPro" id="IPR050645">
    <property type="entry name" value="Histidine_acid_phosphatase"/>
</dbReference>
<dbReference type="PANTHER" id="PTHR11567">
    <property type="entry name" value="ACID PHOSPHATASE-RELATED"/>
    <property type="match status" value="1"/>
</dbReference>
<dbReference type="InParanoid" id="H2XZ71"/>
<dbReference type="GO" id="GO:0016791">
    <property type="term" value="F:phosphatase activity"/>
    <property type="evidence" value="ECO:0000318"/>
    <property type="project" value="GO_Central"/>
</dbReference>
<sequence>YQRHKKLVNDYLFLYGGKRSDFTRDSSKDKTDHDVIKENHRFLWEEEESEKSGRSWEEKLAYKYWSKLYKEYTICDLAKYKENKIALRWRIEKEVISGKGQFICSNTKCDEREGLRTWEVNFKYTEGGGMRNTLVKSRLCPECSYKLNYRHKKRDVTKKIKKPDRRKDKMKKIKSEEIETSDPSTSSRGGNPRPDDDDHIWTKPIPVEDTKSREDEFEDYFDGLFL</sequence>
<organism evidence="2 3">
    <name type="scientific">Ciona intestinalis</name>
    <name type="common">Transparent sea squirt</name>
    <name type="synonym">Ascidia intestinalis</name>
    <dbReference type="NCBI Taxonomy" id="7719"/>
    <lineage>
        <taxon>Eukaryota</taxon>
        <taxon>Metazoa</taxon>
        <taxon>Chordata</taxon>
        <taxon>Tunicata</taxon>
        <taxon>Ascidiacea</taxon>
        <taxon>Phlebobranchia</taxon>
        <taxon>Cionidae</taxon>
        <taxon>Ciona</taxon>
    </lineage>
</organism>
<dbReference type="Pfam" id="PF09725">
    <property type="entry name" value="Fra10Ac1"/>
    <property type="match status" value="1"/>
</dbReference>
<dbReference type="GeneTree" id="ENSGT00390000017833"/>
<reference evidence="2" key="3">
    <citation type="submission" date="2025-09" db="UniProtKB">
        <authorList>
            <consortium name="Ensembl"/>
        </authorList>
    </citation>
    <scope>IDENTIFICATION</scope>
</reference>
<accession>H2XZ71</accession>
<dbReference type="PANTHER" id="PTHR11567:SF25">
    <property type="entry name" value="PROTEIN FRA10AC1"/>
    <property type="match status" value="1"/>
</dbReference>
<dbReference type="FunCoup" id="H2XZ71">
    <property type="interactions" value="343"/>
</dbReference>
<dbReference type="STRING" id="7719.ENSCINP00000034955"/>
<evidence type="ECO:0000313" key="3">
    <source>
        <dbReference type="Proteomes" id="UP000008144"/>
    </source>
</evidence>
<feature type="compositionally biased region" description="Basic and acidic residues" evidence="1">
    <location>
        <begin position="193"/>
        <end position="212"/>
    </location>
</feature>
<dbReference type="Proteomes" id="UP000008144">
    <property type="component" value="Unassembled WGS sequence"/>
</dbReference>
<reference evidence="2" key="2">
    <citation type="submission" date="2025-08" db="UniProtKB">
        <authorList>
            <consortium name="Ensembl"/>
        </authorList>
    </citation>
    <scope>IDENTIFICATION</scope>
</reference>
<feature type="region of interest" description="Disordered" evidence="1">
    <location>
        <begin position="156"/>
        <end position="212"/>
    </location>
</feature>
<protein>
    <submittedName>
        <fullName evidence="2">Protein FRA10AC1 homolog</fullName>
    </submittedName>
</protein>
<feature type="compositionally biased region" description="Basic residues" evidence="1">
    <location>
        <begin position="156"/>
        <end position="172"/>
    </location>
</feature>
<dbReference type="AlphaFoldDB" id="H2XZ71"/>